<dbReference type="Gene3D" id="2.40.50.140">
    <property type="entry name" value="Nucleic acid-binding proteins"/>
    <property type="match status" value="1"/>
</dbReference>
<evidence type="ECO:0000313" key="3">
    <source>
        <dbReference type="EMBL" id="CAA0829390.1"/>
    </source>
</evidence>
<gene>
    <name evidence="3" type="ORF">SHERM_24965</name>
</gene>
<protein>
    <submittedName>
        <fullName evidence="3">Nucleic acid-binding proteins superfamily</fullName>
    </submittedName>
</protein>
<keyword evidence="4" id="KW-1185">Reference proteome</keyword>
<dbReference type="EMBL" id="CACSLK010027773">
    <property type="protein sequence ID" value="CAA0829390.1"/>
    <property type="molecule type" value="Genomic_DNA"/>
</dbReference>
<evidence type="ECO:0000256" key="1">
    <source>
        <dbReference type="SAM" id="MobiDB-lite"/>
    </source>
</evidence>
<evidence type="ECO:0000259" key="2">
    <source>
        <dbReference type="PROSITE" id="PS50112"/>
    </source>
</evidence>
<feature type="region of interest" description="Disordered" evidence="1">
    <location>
        <begin position="112"/>
        <end position="150"/>
    </location>
</feature>
<proteinExistence type="predicted"/>
<feature type="domain" description="PAS" evidence="2">
    <location>
        <begin position="1"/>
        <end position="31"/>
    </location>
</feature>
<comment type="caution">
    <text evidence="3">The sequence shown here is derived from an EMBL/GenBank/DDBJ whole genome shotgun (WGS) entry which is preliminary data.</text>
</comment>
<organism evidence="3 4">
    <name type="scientific">Striga hermonthica</name>
    <name type="common">Purple witchweed</name>
    <name type="synonym">Buchnera hermonthica</name>
    <dbReference type="NCBI Taxonomy" id="68872"/>
    <lineage>
        <taxon>Eukaryota</taxon>
        <taxon>Viridiplantae</taxon>
        <taxon>Streptophyta</taxon>
        <taxon>Embryophyta</taxon>
        <taxon>Tracheophyta</taxon>
        <taxon>Spermatophyta</taxon>
        <taxon>Magnoliopsida</taxon>
        <taxon>eudicotyledons</taxon>
        <taxon>Gunneridae</taxon>
        <taxon>Pentapetalae</taxon>
        <taxon>asterids</taxon>
        <taxon>lamiids</taxon>
        <taxon>Lamiales</taxon>
        <taxon>Orobanchaceae</taxon>
        <taxon>Buchnereae</taxon>
        <taxon>Striga</taxon>
    </lineage>
</organism>
<sequence length="150" mass="16609">MFIVDDTGIMQVLCWDKIANELIGKSCEEVLQDMLKHDDGSDLPIELSALKDKALLFKVGKKKDQLKPYNGAFIVSRITADPILVNRFGGLENAQQEFDFAQGELSISYKPKSEVVDDSAKSGSKKKLSDEVTSIDEDSKGKKKIKIEGL</sequence>
<dbReference type="AlphaFoldDB" id="A0A9N7ND05"/>
<feature type="compositionally biased region" description="Basic residues" evidence="1">
    <location>
        <begin position="141"/>
        <end position="150"/>
    </location>
</feature>
<accession>A0A9N7ND05</accession>
<dbReference type="InterPro" id="IPR012340">
    <property type="entry name" value="NA-bd_OB-fold"/>
</dbReference>
<dbReference type="Proteomes" id="UP001153555">
    <property type="component" value="Unassembled WGS sequence"/>
</dbReference>
<evidence type="ECO:0000313" key="4">
    <source>
        <dbReference type="Proteomes" id="UP001153555"/>
    </source>
</evidence>
<dbReference type="InterPro" id="IPR000014">
    <property type="entry name" value="PAS"/>
</dbReference>
<reference evidence="3" key="1">
    <citation type="submission" date="2019-12" db="EMBL/GenBank/DDBJ databases">
        <authorList>
            <person name="Scholes J."/>
        </authorList>
    </citation>
    <scope>NUCLEOTIDE SEQUENCE</scope>
</reference>
<dbReference type="SUPFAM" id="SSF50249">
    <property type="entry name" value="Nucleic acid-binding proteins"/>
    <property type="match status" value="1"/>
</dbReference>
<name>A0A9N7ND05_STRHE</name>
<dbReference type="PROSITE" id="PS50112">
    <property type="entry name" value="PAS"/>
    <property type="match status" value="1"/>
</dbReference>
<dbReference type="OrthoDB" id="1216583at2759"/>